<protein>
    <submittedName>
        <fullName evidence="2">T5SS/PEP-CTERM-associated repeat-containing protein</fullName>
    </submittedName>
</protein>
<dbReference type="AlphaFoldDB" id="A0A1M5VMA0"/>
<dbReference type="STRING" id="996342.SAMN05443551_2951"/>
<dbReference type="Proteomes" id="UP000184221">
    <property type="component" value="Unassembled WGS sequence"/>
</dbReference>
<evidence type="ECO:0000313" key="3">
    <source>
        <dbReference type="Proteomes" id="UP000184221"/>
    </source>
</evidence>
<keyword evidence="3" id="KW-1185">Reference proteome</keyword>
<sequence>MYWEGEFIANLGSSNDNINIDGSITEFTDFGGTDTYTILPTLSGDVTITDVQKSRILLPEGMSITDAWFLSDGVQFEVNGFVVTFIGTPQLSQFVFGGTPLDANAGTALNFDDTAAAFGTSVPAQGEPPNEATQTGEINADGSVGEVGFDLPSDPGLNSPDGIFFENVFFTTDTGTSSDTPQGLLELETNGDIFAATGTPSSFVVKNAELTVGDDFQISDGDSVFSLTGPSTLVTLPGTEFSGSSQLRVSTSDGRSTTGTFFINDGAQVIVDHFDPDSRGSIEIARNSGPEIENDVLLPGGQSVVGNLVIEGAQTTVSVINSGGGERGSLTIANISSGEDGVTDTTQNRTADGLVIIRDGAEVNVRNFVSIADADNVAGAVANGTLIVEGNGTLFTAGLATNEGRSGGINVAEEGGNGELILRDGAEMRLFAGDEFGAFLDLSSGSDENGTATALFTGVGTSLLVEEGGIFVGHRSGQAEFTVSDGATVFAGDIIAAEDGTASITIEGAGTNVTLGGESGVGRDGFLRIAEDGGTGSLVLRDGAQLDLLSGEEFGAGIQLSGRSDRIGGTATFDVTGSGTELLVEDGYIEVGRNVGTATLTVSNGASVTAEGINTAINSTGTTTITGQGTIVTLSYGEQGGMGIAEIRGQDVVGDGDPVAEGTVTISDGASVSLRQSIIIGDANNVEGATADGTLIVEGLGTMVTLGSASGVGDNGFMRVAEEGGTGSFILRDGAQIHLLAGEEFGGGMQLSGGSDRDGGTASAEITGEGTLLVAGKGSIEVGRNVGSSTFTVSDGADVEANFFSSGRDGMAATVFEGEGTTLSLAGSTVSNEFGAFLDVARNAEGSILVGDGADITITGDGGDFPGFQVGRNDGGVGTLTVTGAGSTISIDGADNIDIDGGETGFIRAGAEAGSSGTINVLDGGIITNDPDGIFILAENDGSEGILNVDGSGSVFDFGADASLSEDSPGARGNAIVTVSNGGTLEGDEIVNNGILDVTSGGQLNADVIQDNILRSSSGIEDLTINGDLTVNTGGFGFDFLVSGGVLIEHDTYSASGDVVLDGILYVLASSITNLDGFTADLVTGSSITVNSGFSVQLVEFDANSLTEVDSAALTAAASNSIELGFATDGTTLTVDFSGAGSLNSATQIVGSSLAPVQEAIF</sequence>
<dbReference type="SUPFAM" id="SSF51126">
    <property type="entry name" value="Pectin lyase-like"/>
    <property type="match status" value="1"/>
</dbReference>
<proteinExistence type="predicted"/>
<feature type="region of interest" description="Disordered" evidence="1">
    <location>
        <begin position="119"/>
        <end position="141"/>
    </location>
</feature>
<accession>A0A1M5VMA0</accession>
<evidence type="ECO:0000313" key="2">
    <source>
        <dbReference type="EMBL" id="SHH76369.1"/>
    </source>
</evidence>
<name>A0A1M5VMA0_9RHOB</name>
<dbReference type="InterPro" id="IPR011050">
    <property type="entry name" value="Pectin_lyase_fold/virulence"/>
</dbReference>
<reference evidence="2 3" key="1">
    <citation type="submission" date="2016-11" db="EMBL/GenBank/DDBJ databases">
        <authorList>
            <person name="Jaros S."/>
            <person name="Januszkiewicz K."/>
            <person name="Wedrychowicz H."/>
        </authorList>
    </citation>
    <scope>NUCLEOTIDE SEQUENCE [LARGE SCALE GENOMIC DNA]</scope>
    <source>
        <strain evidence="2 3">DSM 29431</strain>
    </source>
</reference>
<gene>
    <name evidence="2" type="ORF">SAMN05443551_2951</name>
</gene>
<organism evidence="2 3">
    <name type="scientific">Marivita hallyeonensis</name>
    <dbReference type="NCBI Taxonomy" id="996342"/>
    <lineage>
        <taxon>Bacteria</taxon>
        <taxon>Pseudomonadati</taxon>
        <taxon>Pseudomonadota</taxon>
        <taxon>Alphaproteobacteria</taxon>
        <taxon>Rhodobacterales</taxon>
        <taxon>Roseobacteraceae</taxon>
        <taxon>Marivita</taxon>
    </lineage>
</organism>
<dbReference type="RefSeq" id="WP_072778640.1">
    <property type="nucleotide sequence ID" value="NZ_FQXC01000004.1"/>
</dbReference>
<dbReference type="EMBL" id="FQXC01000004">
    <property type="protein sequence ID" value="SHH76369.1"/>
    <property type="molecule type" value="Genomic_DNA"/>
</dbReference>
<evidence type="ECO:0000256" key="1">
    <source>
        <dbReference type="SAM" id="MobiDB-lite"/>
    </source>
</evidence>